<dbReference type="Pfam" id="PF00646">
    <property type="entry name" value="F-box"/>
    <property type="match status" value="1"/>
</dbReference>
<dbReference type="Proteomes" id="UP001432322">
    <property type="component" value="Unassembled WGS sequence"/>
</dbReference>
<feature type="domain" description="F-box" evidence="1">
    <location>
        <begin position="1"/>
        <end position="49"/>
    </location>
</feature>
<reference evidence="2" key="1">
    <citation type="submission" date="2023-10" db="EMBL/GenBank/DDBJ databases">
        <title>Genome assembly of Pristionchus species.</title>
        <authorList>
            <person name="Yoshida K."/>
            <person name="Sommer R.J."/>
        </authorList>
    </citation>
    <scope>NUCLEOTIDE SEQUENCE</scope>
    <source>
        <strain evidence="2">RS5133</strain>
    </source>
</reference>
<comment type="caution">
    <text evidence="2">The sequence shown here is derived from an EMBL/GenBank/DDBJ whole genome shotgun (WGS) entry which is preliminary data.</text>
</comment>
<name>A0AAV5V0N2_9BILA</name>
<evidence type="ECO:0000259" key="1">
    <source>
        <dbReference type="PROSITE" id="PS50181"/>
    </source>
</evidence>
<feature type="non-terminal residue" evidence="2">
    <location>
        <position position="104"/>
    </location>
</feature>
<sequence length="104" mass="11521">NFCGLPDDCIRNILSYINGMELISGEISFVNQRIRNLAASVLSTAPKQKSSELSIICSLSGYSIYLKGETEADFSYIFNAESIRNGHVQKRLKLIGKFGTLDVK</sequence>
<accession>A0AAV5V0N2</accession>
<organism evidence="2 3">
    <name type="scientific">Pristionchus fissidentatus</name>
    <dbReference type="NCBI Taxonomy" id="1538716"/>
    <lineage>
        <taxon>Eukaryota</taxon>
        <taxon>Metazoa</taxon>
        <taxon>Ecdysozoa</taxon>
        <taxon>Nematoda</taxon>
        <taxon>Chromadorea</taxon>
        <taxon>Rhabditida</taxon>
        <taxon>Rhabditina</taxon>
        <taxon>Diplogasteromorpha</taxon>
        <taxon>Diplogasteroidea</taxon>
        <taxon>Neodiplogasteridae</taxon>
        <taxon>Pristionchus</taxon>
    </lineage>
</organism>
<dbReference type="InterPro" id="IPR001810">
    <property type="entry name" value="F-box_dom"/>
</dbReference>
<evidence type="ECO:0000313" key="2">
    <source>
        <dbReference type="EMBL" id="GMT11370.1"/>
    </source>
</evidence>
<proteinExistence type="predicted"/>
<evidence type="ECO:0000313" key="3">
    <source>
        <dbReference type="Proteomes" id="UP001432322"/>
    </source>
</evidence>
<dbReference type="PROSITE" id="PS50181">
    <property type="entry name" value="FBOX"/>
    <property type="match status" value="1"/>
</dbReference>
<feature type="non-terminal residue" evidence="2">
    <location>
        <position position="1"/>
    </location>
</feature>
<gene>
    <name evidence="2" type="ORF">PFISCL1PPCAC_2667</name>
</gene>
<dbReference type="EMBL" id="BTSY01000001">
    <property type="protein sequence ID" value="GMT11370.1"/>
    <property type="molecule type" value="Genomic_DNA"/>
</dbReference>
<keyword evidence="3" id="KW-1185">Reference proteome</keyword>
<dbReference type="AlphaFoldDB" id="A0AAV5V0N2"/>
<protein>
    <recommendedName>
        <fullName evidence="1">F-box domain-containing protein</fullName>
    </recommendedName>
</protein>